<dbReference type="InterPro" id="IPR036188">
    <property type="entry name" value="FAD/NAD-bd_sf"/>
</dbReference>
<dbReference type="InterPro" id="IPR037099">
    <property type="entry name" value="Fum_R/Succ_DH_flav-like_C_sf"/>
</dbReference>
<evidence type="ECO:0000256" key="3">
    <source>
        <dbReference type="ARBA" id="ARBA00023002"/>
    </source>
</evidence>
<organism evidence="6 7">
    <name type="scientific">Pandoraea capi</name>
    <dbReference type="NCBI Taxonomy" id="2508286"/>
    <lineage>
        <taxon>Bacteria</taxon>
        <taxon>Pseudomonadati</taxon>
        <taxon>Pseudomonadota</taxon>
        <taxon>Betaproteobacteria</taxon>
        <taxon>Burkholderiales</taxon>
        <taxon>Burkholderiaceae</taxon>
        <taxon>Pandoraea</taxon>
    </lineage>
</organism>
<evidence type="ECO:0000259" key="4">
    <source>
        <dbReference type="Pfam" id="PF00890"/>
    </source>
</evidence>
<dbReference type="Pfam" id="PF00890">
    <property type="entry name" value="FAD_binding_2"/>
    <property type="match status" value="1"/>
</dbReference>
<evidence type="ECO:0000313" key="7">
    <source>
        <dbReference type="Proteomes" id="UP000366065"/>
    </source>
</evidence>
<feature type="domain" description="Fumarate reductase/succinate dehydrogenase flavoprotein-like C-terminal" evidence="5">
    <location>
        <begin position="512"/>
        <end position="613"/>
    </location>
</feature>
<dbReference type="Pfam" id="PF02910">
    <property type="entry name" value="Succ_DH_flav_C"/>
    <property type="match status" value="1"/>
</dbReference>
<evidence type="ECO:0000256" key="1">
    <source>
        <dbReference type="ARBA" id="ARBA00001974"/>
    </source>
</evidence>
<reference evidence="6 7" key="1">
    <citation type="submission" date="2019-08" db="EMBL/GenBank/DDBJ databases">
        <authorList>
            <person name="Peeters C."/>
        </authorList>
    </citation>
    <scope>NUCLEOTIDE SEQUENCE [LARGE SCALE GENOMIC DNA]</scope>
    <source>
        <strain evidence="6 7">LMG 20602</strain>
    </source>
</reference>
<gene>
    <name evidence="6" type="primary">sdhA_2</name>
    <name evidence="6" type="ORF">PCA20602_04391</name>
</gene>
<protein>
    <submittedName>
        <fullName evidence="6">Succinate dehydrogenase flavoprotein subunit</fullName>
        <ecNumber evidence="6">1.3.5.1</ecNumber>
    </submittedName>
</protein>
<keyword evidence="2" id="KW-0285">Flavoprotein</keyword>
<dbReference type="EMBL" id="CABPRV010000012">
    <property type="protein sequence ID" value="VVE45445.1"/>
    <property type="molecule type" value="Genomic_DNA"/>
</dbReference>
<keyword evidence="3 6" id="KW-0560">Oxidoreductase</keyword>
<dbReference type="Gene3D" id="3.90.700.10">
    <property type="entry name" value="Succinate dehydrogenase/fumarate reductase flavoprotein, catalytic domain"/>
    <property type="match status" value="1"/>
</dbReference>
<dbReference type="Gene3D" id="1.20.58.100">
    <property type="entry name" value="Fumarate reductase/succinate dehydrogenase flavoprotein-like, C-terminal domain"/>
    <property type="match status" value="1"/>
</dbReference>
<dbReference type="PIRSF" id="PIRSF000171">
    <property type="entry name" value="SDHA_APRA_LASPO"/>
    <property type="match status" value="1"/>
</dbReference>
<proteinExistence type="predicted"/>
<dbReference type="PANTHER" id="PTHR11632">
    <property type="entry name" value="SUCCINATE DEHYDROGENASE 2 FLAVOPROTEIN SUBUNIT"/>
    <property type="match status" value="1"/>
</dbReference>
<evidence type="ECO:0000256" key="2">
    <source>
        <dbReference type="ARBA" id="ARBA00022630"/>
    </source>
</evidence>
<keyword evidence="7" id="KW-1185">Reference proteome</keyword>
<comment type="cofactor">
    <cofactor evidence="1">
        <name>FAD</name>
        <dbReference type="ChEBI" id="CHEBI:57692"/>
    </cofactor>
</comment>
<dbReference type="SUPFAM" id="SSF51905">
    <property type="entry name" value="FAD/NAD(P)-binding domain"/>
    <property type="match status" value="1"/>
</dbReference>
<dbReference type="InterPro" id="IPR015939">
    <property type="entry name" value="Fum_Rdtase/Succ_DH_flav-like_C"/>
</dbReference>
<dbReference type="RefSeq" id="WP_174981423.1">
    <property type="nucleotide sequence ID" value="NZ_CABPRV010000012.1"/>
</dbReference>
<dbReference type="InterPro" id="IPR003953">
    <property type="entry name" value="FAD-dep_OxRdtase_2_FAD-bd"/>
</dbReference>
<name>A0ABY6WFR3_9BURK</name>
<dbReference type="Gene3D" id="3.50.50.60">
    <property type="entry name" value="FAD/NAD(P)-binding domain"/>
    <property type="match status" value="1"/>
</dbReference>
<dbReference type="InterPro" id="IPR030664">
    <property type="entry name" value="SdhA/FrdA/AprA"/>
</dbReference>
<evidence type="ECO:0000259" key="5">
    <source>
        <dbReference type="Pfam" id="PF02910"/>
    </source>
</evidence>
<dbReference type="PRINTS" id="PR00411">
    <property type="entry name" value="PNDRDTASEI"/>
</dbReference>
<dbReference type="GO" id="GO:0008177">
    <property type="term" value="F:succinate dehydrogenase (quinone) activity"/>
    <property type="evidence" value="ECO:0007669"/>
    <property type="project" value="UniProtKB-EC"/>
</dbReference>
<evidence type="ECO:0000313" key="6">
    <source>
        <dbReference type="EMBL" id="VVE45445.1"/>
    </source>
</evidence>
<feature type="domain" description="FAD-dependent oxidoreductase 2 FAD-binding" evidence="4">
    <location>
        <begin position="66"/>
        <end position="440"/>
    </location>
</feature>
<dbReference type="Proteomes" id="UP000366065">
    <property type="component" value="Unassembled WGS sequence"/>
</dbReference>
<dbReference type="EC" id="1.3.5.1" evidence="6"/>
<dbReference type="SUPFAM" id="SSF46977">
    <property type="entry name" value="Succinate dehydrogenase/fumarate reductase flavoprotein C-terminal domain"/>
    <property type="match status" value="1"/>
</dbReference>
<dbReference type="PANTHER" id="PTHR11632:SF73">
    <property type="entry name" value="BLR3196 PROTEIN"/>
    <property type="match status" value="1"/>
</dbReference>
<comment type="caution">
    <text evidence="6">The sequence shown here is derived from an EMBL/GenBank/DDBJ whole genome shotgun (WGS) entry which is preliminary data.</text>
</comment>
<sequence length="642" mass="70094">MLPVLLHFKHIQRFNRFNRRRHLGRIGGPRVPMAALPQRAAADNEGIAVHYQPKEGAAPMRVIECDVVVVGGGGAGTYAALRLHALGLKPMLISKGLVGKSGASIMAGAVIVGSKMLGGTEENAASSLEFFAKYYSHFLVDQSYLAAAGQWIENTFYPEMESLGLLFSRDDNGNIAMSHSPVRWAVAPMQGQTGILLMDIRRKQLQALGIPIHEECVVTSLLRNANGDVCGLVALDYVRGELFAVQAKAVVMATGHADRLVRRSTGTREQTGDGIALALRAGAEMTNLEMQFWHISDFANPPTWQRLHIYPNPLVGTDQSSRVYNAQGECFFEQSRDAPAALAPYTLQVKRLTQQVLAGKARFSGGYFTSYSHVDADVLRRYQYAGSAFEKLGLDITRDKVEARTTMHYRQGGIESDPHSMRTSVAGLWVAGGVGAHVTGSLAVAIYDGGLAAESVAGNLPTGHRHDEFTAQQIRDEAHRVEGLRVGASAGGSAAQAAGQPGIAPMHVKTAIWDVMGEAYGLIKSGQTMRDGLAQLDALRKRELPRMTPPSASRCFNTAWLDALDVHNLIDVCDVTLRSALRREESRGSFYRTDFPYVDNTEWQCKNIVARDGADYRFRKASYPAGTIAPDFARQEYFSVPW</sequence>
<dbReference type="InterPro" id="IPR027477">
    <property type="entry name" value="Succ_DH/fumarate_Rdtase_cat_sf"/>
</dbReference>
<accession>A0ABY6WFR3</accession>